<keyword evidence="5" id="KW-0560">Oxidoreductase</keyword>
<keyword evidence="8" id="KW-1185">Reference proteome</keyword>
<dbReference type="PANTHER" id="PTHR42913:SF3">
    <property type="entry name" value="64 KDA MITOCHONDRIAL NADH DEHYDROGENASE (EUROFUNG)"/>
    <property type="match status" value="1"/>
</dbReference>
<comment type="caution">
    <text evidence="7">The sequence shown here is derived from an EMBL/GenBank/DDBJ whole genome shotgun (WGS) entry which is preliminary data.</text>
</comment>
<evidence type="ECO:0000259" key="6">
    <source>
        <dbReference type="Pfam" id="PF07992"/>
    </source>
</evidence>
<dbReference type="SUPFAM" id="SSF51905">
    <property type="entry name" value="FAD/NAD(P)-binding domain"/>
    <property type="match status" value="1"/>
</dbReference>
<dbReference type="GO" id="GO:0019646">
    <property type="term" value="P:aerobic electron transport chain"/>
    <property type="evidence" value="ECO:0007669"/>
    <property type="project" value="TreeGrafter"/>
</dbReference>
<dbReference type="Gene3D" id="3.50.50.100">
    <property type="match status" value="1"/>
</dbReference>
<evidence type="ECO:0000313" key="7">
    <source>
        <dbReference type="EMBL" id="RKL65461.1"/>
    </source>
</evidence>
<dbReference type="PANTHER" id="PTHR42913">
    <property type="entry name" value="APOPTOSIS-INDUCING FACTOR 1"/>
    <property type="match status" value="1"/>
</dbReference>
<organism evidence="7 8">
    <name type="scientific">Salipaludibacillus neizhouensis</name>
    <dbReference type="NCBI Taxonomy" id="885475"/>
    <lineage>
        <taxon>Bacteria</taxon>
        <taxon>Bacillati</taxon>
        <taxon>Bacillota</taxon>
        <taxon>Bacilli</taxon>
        <taxon>Bacillales</taxon>
        <taxon>Bacillaceae</taxon>
    </lineage>
</organism>
<keyword evidence="4" id="KW-0274">FAD</keyword>
<comment type="cofactor">
    <cofactor evidence="1">
        <name>FAD</name>
        <dbReference type="ChEBI" id="CHEBI:57692"/>
    </cofactor>
</comment>
<sequence length="356" mass="39968">MRNLIVLGGGYGGLRAIQKLLNEKDFKDFTITLIEKEAYHSLKTEFYALAAGTVADRHLRMSFPNDVRLELKFETVKKIQLESNEIELENGELIPYDDLIVSLGCEDKYHGVPGANENTLSIQSMRRARKTYQVLQGVKPKGRVSIVGGGLSGVELASELRESRPDLEIMLLDRGENILSMFPARLYNYVTDWLLENNVTLVNRANITKVESNVFYNHDEPIEADAIIWTAGIQANKIVRELDIEKDHMARAHVTKYHHLPDYDNVFVVGDCAASSHAPSAQLAEAQAEQVAMLLLKKWNDEPYPDEMPKIKLKGVLGSLGKKHGFGLMGEKSLTGRVPRVLKSGVLWMYKNHSGH</sequence>
<dbReference type="EMBL" id="PDOE01000016">
    <property type="protein sequence ID" value="RKL65461.1"/>
    <property type="molecule type" value="Genomic_DNA"/>
</dbReference>
<dbReference type="Proteomes" id="UP000281498">
    <property type="component" value="Unassembled WGS sequence"/>
</dbReference>
<dbReference type="Pfam" id="PF07992">
    <property type="entry name" value="Pyr_redox_2"/>
    <property type="match status" value="1"/>
</dbReference>
<dbReference type="AlphaFoldDB" id="A0A3A9K541"/>
<dbReference type="OrthoDB" id="9784880at2"/>
<keyword evidence="3" id="KW-0285">Flavoprotein</keyword>
<feature type="domain" description="FAD/NAD(P)-binding" evidence="6">
    <location>
        <begin position="3"/>
        <end position="288"/>
    </location>
</feature>
<accession>A0A3A9K541</accession>
<dbReference type="InterPro" id="IPR036188">
    <property type="entry name" value="FAD/NAD-bd_sf"/>
</dbReference>
<protein>
    <submittedName>
        <fullName evidence="7">FAD-dependent oxidoreductase</fullName>
    </submittedName>
</protein>
<proteinExistence type="inferred from homology"/>
<name>A0A3A9K541_9BACI</name>
<dbReference type="RefSeq" id="WP_110938930.1">
    <property type="nucleotide sequence ID" value="NZ_KZ614148.1"/>
</dbReference>
<evidence type="ECO:0000313" key="8">
    <source>
        <dbReference type="Proteomes" id="UP000281498"/>
    </source>
</evidence>
<reference evidence="7 8" key="1">
    <citation type="submission" date="2017-10" db="EMBL/GenBank/DDBJ databases">
        <title>Bacillus sp. nov., a halophilic bacterium isolated from a Keqin Lake.</title>
        <authorList>
            <person name="Wang H."/>
        </authorList>
    </citation>
    <scope>NUCLEOTIDE SEQUENCE [LARGE SCALE GENOMIC DNA]</scope>
    <source>
        <strain evidence="7 8">KCTC 13187</strain>
    </source>
</reference>
<evidence type="ECO:0000256" key="1">
    <source>
        <dbReference type="ARBA" id="ARBA00001974"/>
    </source>
</evidence>
<evidence type="ECO:0000256" key="3">
    <source>
        <dbReference type="ARBA" id="ARBA00022630"/>
    </source>
</evidence>
<dbReference type="GO" id="GO:0003955">
    <property type="term" value="F:NAD(P)H dehydrogenase (quinone) activity"/>
    <property type="evidence" value="ECO:0007669"/>
    <property type="project" value="TreeGrafter"/>
</dbReference>
<dbReference type="InterPro" id="IPR051169">
    <property type="entry name" value="NADH-Q_oxidoreductase"/>
</dbReference>
<dbReference type="PRINTS" id="PR00368">
    <property type="entry name" value="FADPNR"/>
</dbReference>
<evidence type="ECO:0000256" key="4">
    <source>
        <dbReference type="ARBA" id="ARBA00022827"/>
    </source>
</evidence>
<dbReference type="PRINTS" id="PR00411">
    <property type="entry name" value="PNDRDTASEI"/>
</dbReference>
<dbReference type="InterPro" id="IPR023753">
    <property type="entry name" value="FAD/NAD-binding_dom"/>
</dbReference>
<comment type="similarity">
    <text evidence="2">Belongs to the NADH dehydrogenase family.</text>
</comment>
<gene>
    <name evidence="7" type="ORF">CR203_20505</name>
</gene>
<evidence type="ECO:0000256" key="5">
    <source>
        <dbReference type="ARBA" id="ARBA00023002"/>
    </source>
</evidence>
<evidence type="ECO:0000256" key="2">
    <source>
        <dbReference type="ARBA" id="ARBA00005272"/>
    </source>
</evidence>